<name>A0A124GNS7_PICGL</name>
<evidence type="ECO:0000313" key="1">
    <source>
        <dbReference type="EMBL" id="KUM49743.1"/>
    </source>
</evidence>
<geneLocation type="mitochondrion" evidence="1"/>
<gene>
    <name evidence="1" type="ORF">ABT39_MTgene2970</name>
</gene>
<dbReference type="AlphaFoldDB" id="A0A124GNS7"/>
<reference evidence="1" key="1">
    <citation type="journal article" date="2015" name="Genome Biol. Evol.">
        <title>Organellar Genomes of White Spruce (Picea glauca): Assembly and Annotation.</title>
        <authorList>
            <person name="Jackman S.D."/>
            <person name="Warren R.L."/>
            <person name="Gibb E.A."/>
            <person name="Vandervalk B.P."/>
            <person name="Mohamadi H."/>
            <person name="Chu J."/>
            <person name="Raymond A."/>
            <person name="Pleasance S."/>
            <person name="Coope R."/>
            <person name="Wildung M.R."/>
            <person name="Ritland C.E."/>
            <person name="Bousquet J."/>
            <person name="Jones S.J."/>
            <person name="Bohlmann J."/>
            <person name="Birol I."/>
        </authorList>
    </citation>
    <scope>NUCLEOTIDE SEQUENCE [LARGE SCALE GENOMIC DNA]</scope>
    <source>
        <tissue evidence="1">Flushing bud</tissue>
    </source>
</reference>
<dbReference type="EMBL" id="LKAM01000002">
    <property type="protein sequence ID" value="KUM49743.1"/>
    <property type="molecule type" value="Genomic_DNA"/>
</dbReference>
<proteinExistence type="predicted"/>
<organism evidence="1">
    <name type="scientific">Picea glauca</name>
    <name type="common">White spruce</name>
    <name type="synonym">Pinus glauca</name>
    <dbReference type="NCBI Taxonomy" id="3330"/>
    <lineage>
        <taxon>Eukaryota</taxon>
        <taxon>Viridiplantae</taxon>
        <taxon>Streptophyta</taxon>
        <taxon>Embryophyta</taxon>
        <taxon>Tracheophyta</taxon>
        <taxon>Spermatophyta</taxon>
        <taxon>Pinopsida</taxon>
        <taxon>Pinidae</taxon>
        <taxon>Conifers I</taxon>
        <taxon>Pinales</taxon>
        <taxon>Pinaceae</taxon>
        <taxon>Picea</taxon>
    </lineage>
</organism>
<comment type="caution">
    <text evidence="1">The sequence shown here is derived from an EMBL/GenBank/DDBJ whole genome shotgun (WGS) entry which is preliminary data.</text>
</comment>
<keyword evidence="1" id="KW-0496">Mitochondrion</keyword>
<accession>A0A124GNS7</accession>
<sequence>MSSSFHPSILPSVRCAVSLSKLHWGIELCVFFRVRPGGTLLRLRGRGPVGPAGTHYSYGEGSSTTISTILYCIYSWSS</sequence>
<protein>
    <submittedName>
        <fullName evidence="1">Uncharacterized protein</fullName>
    </submittedName>
</protein>